<comment type="caution">
    <text evidence="3">The sequence shown here is derived from an EMBL/GenBank/DDBJ whole genome shotgun (WGS) entry which is preliminary data.</text>
</comment>
<dbReference type="SUPFAM" id="SSF82866">
    <property type="entry name" value="Multidrug efflux transporter AcrB transmembrane domain"/>
    <property type="match status" value="1"/>
</dbReference>
<reference evidence="3 4" key="1">
    <citation type="submission" date="2019-06" db="EMBL/GenBank/DDBJ databases">
        <title>Draft genome sequence of Corynebacterium striatum NBRC 15291.</title>
        <authorList>
            <person name="Miura T."/>
            <person name="Furukawa M."/>
            <person name="Shimamura M."/>
            <person name="Ohyama Y."/>
            <person name="Yamazoe A."/>
            <person name="Kawasaki H."/>
        </authorList>
    </citation>
    <scope>NUCLEOTIDE SEQUENCE [LARGE SCALE GENOMIC DNA]</scope>
    <source>
        <strain evidence="3 4">NBRC 15291</strain>
    </source>
</reference>
<evidence type="ECO:0000256" key="1">
    <source>
        <dbReference type="SAM" id="MobiDB-lite"/>
    </source>
</evidence>
<feature type="transmembrane region" description="Helical" evidence="2">
    <location>
        <begin position="277"/>
        <end position="298"/>
    </location>
</feature>
<proteinExistence type="predicted"/>
<gene>
    <name evidence="3" type="ORF">Cst04h_09030</name>
</gene>
<feature type="compositionally biased region" description="Basic and acidic residues" evidence="1">
    <location>
        <begin position="16"/>
        <end position="29"/>
    </location>
</feature>
<feature type="compositionally biased region" description="Basic and acidic residues" evidence="1">
    <location>
        <begin position="191"/>
        <end position="202"/>
    </location>
</feature>
<keyword evidence="2" id="KW-0812">Transmembrane</keyword>
<keyword evidence="2" id="KW-0472">Membrane</keyword>
<name>A0AAQ1TTL2_CORST</name>
<feature type="compositionally biased region" description="Polar residues" evidence="1">
    <location>
        <begin position="58"/>
        <end position="69"/>
    </location>
</feature>
<feature type="compositionally biased region" description="Basic and acidic residues" evidence="1">
    <location>
        <begin position="80"/>
        <end position="101"/>
    </location>
</feature>
<accession>A0AAQ1TTL2</accession>
<feature type="compositionally biased region" description="Basic and acidic residues" evidence="1">
    <location>
        <begin position="110"/>
        <end position="122"/>
    </location>
</feature>
<feature type="region of interest" description="Disordered" evidence="1">
    <location>
        <begin position="1"/>
        <end position="204"/>
    </location>
</feature>
<dbReference type="AlphaFoldDB" id="A0AAQ1TTL2"/>
<organism evidence="3 4">
    <name type="scientific">Corynebacterium striatum</name>
    <dbReference type="NCBI Taxonomy" id="43770"/>
    <lineage>
        <taxon>Bacteria</taxon>
        <taxon>Bacillati</taxon>
        <taxon>Actinomycetota</taxon>
        <taxon>Actinomycetes</taxon>
        <taxon>Mycobacteriales</taxon>
        <taxon>Corynebacteriaceae</taxon>
        <taxon>Corynebacterium</taxon>
    </lineage>
</organism>
<dbReference type="EMBL" id="BJLD01000001">
    <property type="protein sequence ID" value="GEA42733.1"/>
    <property type="molecule type" value="Genomic_DNA"/>
</dbReference>
<protein>
    <recommendedName>
        <fullName evidence="5">Tripartite tricarboxylate transporter TctB family protein</fullName>
    </recommendedName>
</protein>
<evidence type="ECO:0000256" key="2">
    <source>
        <dbReference type="SAM" id="Phobius"/>
    </source>
</evidence>
<dbReference type="RefSeq" id="WP_005527599.1">
    <property type="nucleotide sequence ID" value="NZ_BJLD01000001.1"/>
</dbReference>
<sequence length="299" mass="31800">MADEKQLTVAELLARNAKEHAGAESEGGSRRRRRRRSLEDGGVSVAELTGNLEKVTATPAQSKHSSVSIDETAPVIPAPKQEEDSKKAEAPESDKVKDAKTESAFQPSTEDTHVIKRVEEKSAPQQSAPAVADKSGVAKSGVAKGGVAKGDAEKEDKAEAKLAEKESDAKLDDALTPPTDGATEASVSVKASEKELDKKDQTDVVETEEDFEEEDEKLNPFSVLLLALIGIVLGAVVFKGFEILWDSFSRSVVAILAIAVTALMVALVHVLRTNRDGISMTLAAFVGLVLTFGPLLIVM</sequence>
<feature type="transmembrane region" description="Helical" evidence="2">
    <location>
        <begin position="221"/>
        <end position="241"/>
    </location>
</feature>
<dbReference type="Proteomes" id="UP000315234">
    <property type="component" value="Unassembled WGS sequence"/>
</dbReference>
<feature type="transmembrane region" description="Helical" evidence="2">
    <location>
        <begin position="253"/>
        <end position="271"/>
    </location>
</feature>
<keyword evidence="2" id="KW-1133">Transmembrane helix</keyword>
<evidence type="ECO:0008006" key="5">
    <source>
        <dbReference type="Google" id="ProtNLM"/>
    </source>
</evidence>
<evidence type="ECO:0000313" key="3">
    <source>
        <dbReference type="EMBL" id="GEA42733.1"/>
    </source>
</evidence>
<feature type="compositionally biased region" description="Basic and acidic residues" evidence="1">
    <location>
        <begin position="150"/>
        <end position="173"/>
    </location>
</feature>
<evidence type="ECO:0000313" key="4">
    <source>
        <dbReference type="Proteomes" id="UP000315234"/>
    </source>
</evidence>